<feature type="domain" description="K Homology" evidence="3">
    <location>
        <begin position="64"/>
        <end position="147"/>
    </location>
</feature>
<keyword evidence="5" id="KW-1185">Reference proteome</keyword>
<comment type="caution">
    <text evidence="4">The sequence shown here is derived from an EMBL/GenBank/DDBJ whole genome shotgun (WGS) entry which is preliminary data.</text>
</comment>
<dbReference type="SUPFAM" id="SSF54791">
    <property type="entry name" value="Eukaryotic type KH-domain (KH-domain type I)"/>
    <property type="match status" value="1"/>
</dbReference>
<dbReference type="InterPro" id="IPR009097">
    <property type="entry name" value="Cyclic_Pdiesterase"/>
</dbReference>
<dbReference type="CDD" id="cd22419">
    <property type="entry name" value="KH-I_ASCC1"/>
    <property type="match status" value="1"/>
</dbReference>
<dbReference type="InterPro" id="IPR004087">
    <property type="entry name" value="KH_dom"/>
</dbReference>
<feature type="compositionally biased region" description="Polar residues" evidence="2">
    <location>
        <begin position="94"/>
        <end position="114"/>
    </location>
</feature>
<evidence type="ECO:0000313" key="5">
    <source>
        <dbReference type="Proteomes" id="UP000639338"/>
    </source>
</evidence>
<dbReference type="GO" id="GO:0006355">
    <property type="term" value="P:regulation of DNA-templated transcription"/>
    <property type="evidence" value="ECO:0007669"/>
    <property type="project" value="TreeGrafter"/>
</dbReference>
<dbReference type="Proteomes" id="UP000639338">
    <property type="component" value="Unassembled WGS sequence"/>
</dbReference>
<feature type="region of interest" description="Disordered" evidence="2">
    <location>
        <begin position="94"/>
        <end position="116"/>
    </location>
</feature>
<accession>A0A834Y0G8</accession>
<dbReference type="SMART" id="SM00322">
    <property type="entry name" value="KH"/>
    <property type="match status" value="1"/>
</dbReference>
<dbReference type="InterPro" id="IPR019510">
    <property type="entry name" value="AKAP7-like_phosphoesterase"/>
</dbReference>
<dbReference type="SUPFAM" id="SSF55144">
    <property type="entry name" value="LigT-like"/>
    <property type="match status" value="1"/>
</dbReference>
<dbReference type="AlphaFoldDB" id="A0A834Y0G8"/>
<gene>
    <name evidence="4" type="ORF">HCN44_002589</name>
</gene>
<sequence length="373" mass="43020">MDKNILDPKVVWVEGRCYRFFESNCWGLKSEEPYVEDDDDGYEKLMDLIDKHDDDYLVTSCGEGKFKHSFSLPEVFYRFIVGIKGSTKRNIEQETQTKVQVPNAKQQQSGNPANKKNELTMGEAIIITGSSRECILSCRRKIDLLVESNRCKIRPNYFISIPLNTNVKIFDKFIEFKKAIIDNPDSKRMGIVDDLFVSENKLHLTIGVMLLIDDNEQQEAISHLEKCVNEIIKPLLNAKNGPLVFKIQGVDVFRDRRYDLKQTNILFAKVSPSQLLQDIANKIYLYFFEKGIMKENKSKSVQLHMTLMKSSKLIDTKLGNHDKPPNFDATKIMQDYKDYEFGEAVFDTLQICDMESDNDDGSYKNIVEIDLSK</sequence>
<name>A0A834Y0G8_APHGI</name>
<evidence type="ECO:0000256" key="2">
    <source>
        <dbReference type="SAM" id="MobiDB-lite"/>
    </source>
</evidence>
<evidence type="ECO:0000256" key="1">
    <source>
        <dbReference type="PROSITE-ProRule" id="PRU00117"/>
    </source>
</evidence>
<dbReference type="Pfam" id="PF10469">
    <property type="entry name" value="AKAP7_NLS"/>
    <property type="match status" value="1"/>
</dbReference>
<dbReference type="InterPro" id="IPR036612">
    <property type="entry name" value="KH_dom_type_1_sf"/>
</dbReference>
<dbReference type="Pfam" id="PF00013">
    <property type="entry name" value="KH_1"/>
    <property type="match status" value="1"/>
</dbReference>
<dbReference type="GO" id="GO:0006307">
    <property type="term" value="P:DNA alkylation repair"/>
    <property type="evidence" value="ECO:0007669"/>
    <property type="project" value="InterPro"/>
</dbReference>
<evidence type="ECO:0000259" key="3">
    <source>
        <dbReference type="SMART" id="SM00322"/>
    </source>
</evidence>
<dbReference type="Gene3D" id="3.90.1140.10">
    <property type="entry name" value="Cyclic phosphodiesterase"/>
    <property type="match status" value="1"/>
</dbReference>
<dbReference type="PROSITE" id="PS50084">
    <property type="entry name" value="KH_TYPE_1"/>
    <property type="match status" value="1"/>
</dbReference>
<organism evidence="4 5">
    <name type="scientific">Aphidius gifuensis</name>
    <name type="common">Parasitoid wasp</name>
    <dbReference type="NCBI Taxonomy" id="684658"/>
    <lineage>
        <taxon>Eukaryota</taxon>
        <taxon>Metazoa</taxon>
        <taxon>Ecdysozoa</taxon>
        <taxon>Arthropoda</taxon>
        <taxon>Hexapoda</taxon>
        <taxon>Insecta</taxon>
        <taxon>Pterygota</taxon>
        <taxon>Neoptera</taxon>
        <taxon>Endopterygota</taxon>
        <taxon>Hymenoptera</taxon>
        <taxon>Apocrita</taxon>
        <taxon>Ichneumonoidea</taxon>
        <taxon>Braconidae</taxon>
        <taxon>Aphidiinae</taxon>
        <taxon>Aphidius</taxon>
    </lineage>
</organism>
<dbReference type="PANTHER" id="PTHR13360">
    <property type="entry name" value="ACTIVATING SIGNAL COINTEGRATOR 1 COMPLEX SUBUNIT 1"/>
    <property type="match status" value="1"/>
</dbReference>
<evidence type="ECO:0000313" key="4">
    <source>
        <dbReference type="EMBL" id="KAF7996943.1"/>
    </source>
</evidence>
<dbReference type="GO" id="GO:0003723">
    <property type="term" value="F:RNA binding"/>
    <property type="evidence" value="ECO:0007669"/>
    <property type="project" value="UniProtKB-UniRule"/>
</dbReference>
<dbReference type="EMBL" id="JACMRX010000001">
    <property type="protein sequence ID" value="KAF7996943.1"/>
    <property type="molecule type" value="Genomic_DNA"/>
</dbReference>
<dbReference type="InterPro" id="IPR004088">
    <property type="entry name" value="KH_dom_type_1"/>
</dbReference>
<keyword evidence="1" id="KW-0694">RNA-binding</keyword>
<reference evidence="4 5" key="1">
    <citation type="submission" date="2020-08" db="EMBL/GenBank/DDBJ databases">
        <title>Aphidius gifuensis genome sequencing and assembly.</title>
        <authorList>
            <person name="Du Z."/>
        </authorList>
    </citation>
    <scope>NUCLEOTIDE SEQUENCE [LARGE SCALE GENOMIC DNA]</scope>
    <source>
        <strain evidence="4">YNYX2018</strain>
        <tissue evidence="4">Adults</tissue>
    </source>
</reference>
<dbReference type="Gene3D" id="3.30.1370.10">
    <property type="entry name" value="K Homology domain, type 1"/>
    <property type="match status" value="1"/>
</dbReference>
<dbReference type="InterPro" id="IPR009210">
    <property type="entry name" value="ASCC1"/>
</dbReference>
<protein>
    <recommendedName>
        <fullName evidence="3">K Homology domain-containing protein</fullName>
    </recommendedName>
</protein>
<proteinExistence type="predicted"/>
<dbReference type="PANTHER" id="PTHR13360:SF1">
    <property type="entry name" value="ACTIVATING SIGNAL COINTEGRATOR 1 COMPLEX SUBUNIT 1"/>
    <property type="match status" value="1"/>
</dbReference>
<dbReference type="InterPro" id="IPR047538">
    <property type="entry name" value="KH-I_ASCC1"/>
</dbReference>
<dbReference type="OrthoDB" id="277832at2759"/>
<dbReference type="GO" id="GO:0005634">
    <property type="term" value="C:nucleus"/>
    <property type="evidence" value="ECO:0007669"/>
    <property type="project" value="TreeGrafter"/>
</dbReference>
<dbReference type="PIRSF" id="PIRSF027019">
    <property type="entry name" value="Euk_LigT"/>
    <property type="match status" value="1"/>
</dbReference>